<sequence>MEDQIDTFMHAVGAKLKKKPEQMQGFIDKLKDNWYDTLDSLKEIDDDTWNNTLKFPSRLVKVILEELENEGQPDKAMEDDMEECIDTSTKHDKKEVRKVTTTKKKDILKPKAEESKEKSINVLPEEENGLLQGYLQSFYKEAGDDNTKIVTTLKTLTKIIDNLIKNPWEEKYRSLNTTKVAIQEKISCYQNICNFLSVCGFEDQGDSLTIKGYQGDVLNKAFNAIHNELKENQERFGVKVRSNFDAYQEGTFSTTGNKLSSGPAETSQYNPEYINKLIEQEKKLKQKLMERKVEDRDLVVFNTLAGTHDFKKVIQEYDEENKKEDEIYEEKLREASALKLLGDNAKSQKFGNKRLQEYQKLTKVKVYSTTIVRVKFPDGLVLQGRFGAREKISDVYDFVAENLLDQGRGFYLFKAPPKKILTEKSISLKKADLVPSGMVFFQWEDEELAESSKTISLDVARLQDKVKTF</sequence>
<dbReference type="AlphaFoldDB" id="A0AAD1UCZ0"/>
<dbReference type="GO" id="GO:0005737">
    <property type="term" value="C:cytoplasm"/>
    <property type="evidence" value="ECO:0007669"/>
    <property type="project" value="TreeGrafter"/>
</dbReference>
<organism evidence="3 4">
    <name type="scientific">Euplotes crassus</name>
    <dbReference type="NCBI Taxonomy" id="5936"/>
    <lineage>
        <taxon>Eukaryota</taxon>
        <taxon>Sar</taxon>
        <taxon>Alveolata</taxon>
        <taxon>Ciliophora</taxon>
        <taxon>Intramacronucleata</taxon>
        <taxon>Spirotrichea</taxon>
        <taxon>Hypotrichia</taxon>
        <taxon>Euplotida</taxon>
        <taxon>Euplotidae</taxon>
        <taxon>Moneuplotes</taxon>
    </lineage>
</organism>
<dbReference type="SUPFAM" id="SSF143503">
    <property type="entry name" value="PUG domain-like"/>
    <property type="match status" value="1"/>
</dbReference>
<dbReference type="InterPro" id="IPR036339">
    <property type="entry name" value="PUB-like_dom_sf"/>
</dbReference>
<dbReference type="Pfam" id="PF09409">
    <property type="entry name" value="PUB"/>
    <property type="match status" value="1"/>
</dbReference>
<feature type="coiled-coil region" evidence="1">
    <location>
        <begin position="274"/>
        <end position="334"/>
    </location>
</feature>
<accession>A0AAD1UCZ0</accession>
<keyword evidence="4" id="KW-1185">Reference proteome</keyword>
<dbReference type="InterPro" id="IPR001012">
    <property type="entry name" value="UBX_dom"/>
</dbReference>
<dbReference type="CDD" id="cd09212">
    <property type="entry name" value="PUB"/>
    <property type="match status" value="1"/>
</dbReference>
<evidence type="ECO:0000256" key="1">
    <source>
        <dbReference type="SAM" id="Coils"/>
    </source>
</evidence>
<evidence type="ECO:0000313" key="4">
    <source>
        <dbReference type="Proteomes" id="UP001295684"/>
    </source>
</evidence>
<gene>
    <name evidence="3" type="ORF">ECRASSUSDP1_LOCUS8168</name>
</gene>
<keyword evidence="1" id="KW-0175">Coiled coil</keyword>
<dbReference type="EMBL" id="CAMPGE010007977">
    <property type="protein sequence ID" value="CAI2366893.1"/>
    <property type="molecule type" value="Genomic_DNA"/>
</dbReference>
<evidence type="ECO:0000313" key="3">
    <source>
        <dbReference type="EMBL" id="CAI2366893.1"/>
    </source>
</evidence>
<protein>
    <recommendedName>
        <fullName evidence="2">UBX domain-containing protein</fullName>
    </recommendedName>
</protein>
<dbReference type="SUPFAM" id="SSF54236">
    <property type="entry name" value="Ubiquitin-like"/>
    <property type="match status" value="1"/>
</dbReference>
<dbReference type="PANTHER" id="PTHR23153:SF38">
    <property type="entry name" value="UBX DOMAIN-CONTAINING PROTEIN 6"/>
    <property type="match status" value="1"/>
</dbReference>
<name>A0AAD1UCZ0_EUPCR</name>
<dbReference type="PANTHER" id="PTHR23153">
    <property type="entry name" value="UBX-RELATED"/>
    <property type="match status" value="1"/>
</dbReference>
<dbReference type="SMART" id="SM00166">
    <property type="entry name" value="UBX"/>
    <property type="match status" value="1"/>
</dbReference>
<comment type="caution">
    <text evidence="3">The sequence shown here is derived from an EMBL/GenBank/DDBJ whole genome shotgun (WGS) entry which is preliminary data.</text>
</comment>
<dbReference type="Gene3D" id="1.20.58.2190">
    <property type="match status" value="1"/>
</dbReference>
<dbReference type="CDD" id="cd16118">
    <property type="entry name" value="UBX2_UBXN9"/>
    <property type="match status" value="1"/>
</dbReference>
<proteinExistence type="predicted"/>
<evidence type="ECO:0000259" key="2">
    <source>
        <dbReference type="PROSITE" id="PS50033"/>
    </source>
</evidence>
<dbReference type="Proteomes" id="UP001295684">
    <property type="component" value="Unassembled WGS sequence"/>
</dbReference>
<dbReference type="Gene3D" id="3.10.20.90">
    <property type="entry name" value="Phosphatidylinositol 3-kinase Catalytic Subunit, Chain A, domain 1"/>
    <property type="match status" value="1"/>
</dbReference>
<reference evidence="3" key="1">
    <citation type="submission" date="2023-07" db="EMBL/GenBank/DDBJ databases">
        <authorList>
            <consortium name="AG Swart"/>
            <person name="Singh M."/>
            <person name="Singh A."/>
            <person name="Seah K."/>
            <person name="Emmerich C."/>
        </authorList>
    </citation>
    <scope>NUCLEOTIDE SEQUENCE</scope>
    <source>
        <strain evidence="3">DP1</strain>
    </source>
</reference>
<feature type="domain" description="UBX" evidence="2">
    <location>
        <begin position="365"/>
        <end position="441"/>
    </location>
</feature>
<dbReference type="Pfam" id="PF00789">
    <property type="entry name" value="UBX"/>
    <property type="match status" value="1"/>
</dbReference>
<dbReference type="SMART" id="SM00580">
    <property type="entry name" value="PUG"/>
    <property type="match status" value="1"/>
</dbReference>
<dbReference type="PROSITE" id="PS50033">
    <property type="entry name" value="UBX"/>
    <property type="match status" value="1"/>
</dbReference>
<dbReference type="InterPro" id="IPR029071">
    <property type="entry name" value="Ubiquitin-like_domsf"/>
</dbReference>
<dbReference type="InterPro" id="IPR018997">
    <property type="entry name" value="PUB_domain"/>
</dbReference>